<sequence>MAPRDALHLHRNQPGQLSCRRSPHQLVCPPAVLTASCSVLHAVVCSCHTRLHHTWRADLLPPPWLSRLECRAVEAPPWKAVAVVSKGAAHPEWYARPPRRQSARKLKSTLSGESVSPRHAKVTSLTSAVFPAQ</sequence>
<protein>
    <submittedName>
        <fullName evidence="2">Uncharacterized protein</fullName>
    </submittedName>
</protein>
<keyword evidence="3" id="KW-1185">Reference proteome</keyword>
<feature type="compositionally biased region" description="Basic residues" evidence="1">
    <location>
        <begin position="97"/>
        <end position="107"/>
    </location>
</feature>
<name>A0A5B7FTG1_PORTR</name>
<proteinExistence type="predicted"/>
<evidence type="ECO:0000313" key="2">
    <source>
        <dbReference type="EMBL" id="MPC48816.1"/>
    </source>
</evidence>
<evidence type="ECO:0000313" key="3">
    <source>
        <dbReference type="Proteomes" id="UP000324222"/>
    </source>
</evidence>
<dbReference type="AlphaFoldDB" id="A0A5B7FTG1"/>
<comment type="caution">
    <text evidence="2">The sequence shown here is derived from an EMBL/GenBank/DDBJ whole genome shotgun (WGS) entry which is preliminary data.</text>
</comment>
<feature type="region of interest" description="Disordered" evidence="1">
    <location>
        <begin position="94"/>
        <end position="119"/>
    </location>
</feature>
<dbReference type="EMBL" id="VSRR010008489">
    <property type="protein sequence ID" value="MPC48816.1"/>
    <property type="molecule type" value="Genomic_DNA"/>
</dbReference>
<accession>A0A5B7FTG1</accession>
<reference evidence="2 3" key="1">
    <citation type="submission" date="2019-05" db="EMBL/GenBank/DDBJ databases">
        <title>Another draft genome of Portunus trituberculatus and its Hox gene families provides insights of decapod evolution.</title>
        <authorList>
            <person name="Jeong J.-H."/>
            <person name="Song I."/>
            <person name="Kim S."/>
            <person name="Choi T."/>
            <person name="Kim D."/>
            <person name="Ryu S."/>
            <person name="Kim W."/>
        </authorList>
    </citation>
    <scope>NUCLEOTIDE SEQUENCE [LARGE SCALE GENOMIC DNA]</scope>
    <source>
        <tissue evidence="2">Muscle</tissue>
    </source>
</reference>
<organism evidence="2 3">
    <name type="scientific">Portunus trituberculatus</name>
    <name type="common">Swimming crab</name>
    <name type="synonym">Neptunus trituberculatus</name>
    <dbReference type="NCBI Taxonomy" id="210409"/>
    <lineage>
        <taxon>Eukaryota</taxon>
        <taxon>Metazoa</taxon>
        <taxon>Ecdysozoa</taxon>
        <taxon>Arthropoda</taxon>
        <taxon>Crustacea</taxon>
        <taxon>Multicrustacea</taxon>
        <taxon>Malacostraca</taxon>
        <taxon>Eumalacostraca</taxon>
        <taxon>Eucarida</taxon>
        <taxon>Decapoda</taxon>
        <taxon>Pleocyemata</taxon>
        <taxon>Brachyura</taxon>
        <taxon>Eubrachyura</taxon>
        <taxon>Portunoidea</taxon>
        <taxon>Portunidae</taxon>
        <taxon>Portuninae</taxon>
        <taxon>Portunus</taxon>
    </lineage>
</organism>
<gene>
    <name evidence="2" type="ORF">E2C01_042599</name>
</gene>
<dbReference type="Proteomes" id="UP000324222">
    <property type="component" value="Unassembled WGS sequence"/>
</dbReference>
<evidence type="ECO:0000256" key="1">
    <source>
        <dbReference type="SAM" id="MobiDB-lite"/>
    </source>
</evidence>